<feature type="region of interest" description="Disordered" evidence="1">
    <location>
        <begin position="80"/>
        <end position="119"/>
    </location>
</feature>
<organism evidence="2 3">
    <name type="scientific">Portunus trituberculatus</name>
    <name type="common">Swimming crab</name>
    <name type="synonym">Neptunus trituberculatus</name>
    <dbReference type="NCBI Taxonomy" id="210409"/>
    <lineage>
        <taxon>Eukaryota</taxon>
        <taxon>Metazoa</taxon>
        <taxon>Ecdysozoa</taxon>
        <taxon>Arthropoda</taxon>
        <taxon>Crustacea</taxon>
        <taxon>Multicrustacea</taxon>
        <taxon>Malacostraca</taxon>
        <taxon>Eumalacostraca</taxon>
        <taxon>Eucarida</taxon>
        <taxon>Decapoda</taxon>
        <taxon>Pleocyemata</taxon>
        <taxon>Brachyura</taxon>
        <taxon>Eubrachyura</taxon>
        <taxon>Portunoidea</taxon>
        <taxon>Portunidae</taxon>
        <taxon>Portuninae</taxon>
        <taxon>Portunus</taxon>
    </lineage>
</organism>
<name>A0A5B7CKR6_PORTR</name>
<protein>
    <submittedName>
        <fullName evidence="2">Uncharacterized protein</fullName>
    </submittedName>
</protein>
<keyword evidence="3" id="KW-1185">Reference proteome</keyword>
<dbReference type="Proteomes" id="UP000324222">
    <property type="component" value="Unassembled WGS sequence"/>
</dbReference>
<proteinExistence type="predicted"/>
<comment type="caution">
    <text evidence="2">The sequence shown here is derived from an EMBL/GenBank/DDBJ whole genome shotgun (WGS) entry which is preliminary data.</text>
</comment>
<evidence type="ECO:0000313" key="2">
    <source>
        <dbReference type="EMBL" id="MPC09728.1"/>
    </source>
</evidence>
<dbReference type="EMBL" id="VSRR010000082">
    <property type="protein sequence ID" value="MPC09728.1"/>
    <property type="molecule type" value="Genomic_DNA"/>
</dbReference>
<accession>A0A5B7CKR6</accession>
<dbReference type="AlphaFoldDB" id="A0A5B7CKR6"/>
<reference evidence="2 3" key="1">
    <citation type="submission" date="2019-05" db="EMBL/GenBank/DDBJ databases">
        <title>Another draft genome of Portunus trituberculatus and its Hox gene families provides insights of decapod evolution.</title>
        <authorList>
            <person name="Jeong J.-H."/>
            <person name="Song I."/>
            <person name="Kim S."/>
            <person name="Choi T."/>
            <person name="Kim D."/>
            <person name="Ryu S."/>
            <person name="Kim W."/>
        </authorList>
    </citation>
    <scope>NUCLEOTIDE SEQUENCE [LARGE SCALE GENOMIC DNA]</scope>
    <source>
        <tissue evidence="2">Muscle</tissue>
    </source>
</reference>
<sequence length="140" mass="14743">MARKRHAELIGHEVIVNSTSRSRCFLSWPAATLSLETPCPANRSARENGARCSSTASLAVAANRAGSGCSAQLARCPGDSPPSFAAPTQGDFLGSRHESALPHPEYVSRPGRRRSSIPATMQNLDATGTTIVITILLEGT</sequence>
<evidence type="ECO:0000313" key="3">
    <source>
        <dbReference type="Proteomes" id="UP000324222"/>
    </source>
</evidence>
<evidence type="ECO:0000256" key="1">
    <source>
        <dbReference type="SAM" id="MobiDB-lite"/>
    </source>
</evidence>
<gene>
    <name evidence="2" type="ORF">E2C01_002347</name>
</gene>